<dbReference type="Proteomes" id="UP000050874">
    <property type="component" value="Unassembled WGS sequence"/>
</dbReference>
<dbReference type="SUPFAM" id="SSF53067">
    <property type="entry name" value="Actin-like ATPase domain"/>
    <property type="match status" value="2"/>
</dbReference>
<sequence>MKILALDISGTYSSIALLSGDEVNTFTQTHERKHRPEWGELFSCIDFDTTKDFDSLDALAFAQGPGSYTALRITASFLKPIAVVKNLPLIPISNLKALAYEAAQWIDEDEAEILVTLQADLNESYFGAFTKSPTGIESMGQESVMSFAALDAYLSNSSSYFIGSGWPKIIDQHSQYLSLAQAGAESVAALAKLELATGKRFDPELANPVYLKTPEYQKK</sequence>
<dbReference type="AlphaFoldDB" id="A0A0R2PT59"/>
<comment type="similarity">
    <text evidence="1">Belongs to the KAE1 / TsaD family. TsaB subfamily.</text>
</comment>
<protein>
    <recommendedName>
        <fullName evidence="2">tRNA threonylcarbamoyladenosine biosynthesis protein TsaB</fullName>
    </recommendedName>
    <alternativeName>
        <fullName evidence="3">t(6)A37 threonylcarbamoyladenosine biosynthesis protein TsaB</fullName>
    </alternativeName>
</protein>
<dbReference type="Gene3D" id="3.30.420.40">
    <property type="match status" value="2"/>
</dbReference>
<feature type="domain" description="Gcp-like" evidence="4">
    <location>
        <begin position="51"/>
        <end position="151"/>
    </location>
</feature>
<dbReference type="NCBIfam" id="TIGR03725">
    <property type="entry name" value="T6A_YeaZ"/>
    <property type="match status" value="1"/>
</dbReference>
<evidence type="ECO:0000256" key="2">
    <source>
        <dbReference type="ARBA" id="ARBA00019012"/>
    </source>
</evidence>
<dbReference type="InterPro" id="IPR000905">
    <property type="entry name" value="Gcp-like_dom"/>
</dbReference>
<dbReference type="EMBL" id="LIAV01000009">
    <property type="protein sequence ID" value="KRO41303.1"/>
    <property type="molecule type" value="Genomic_DNA"/>
</dbReference>
<dbReference type="GO" id="GO:0002949">
    <property type="term" value="P:tRNA threonylcarbamoyladenosine modification"/>
    <property type="evidence" value="ECO:0007669"/>
    <property type="project" value="InterPro"/>
</dbReference>
<name>A0A0R2PT59_9GAMM</name>
<dbReference type="InterPro" id="IPR043129">
    <property type="entry name" value="ATPase_NBD"/>
</dbReference>
<proteinExistence type="inferred from homology"/>
<reference evidence="6" key="1">
    <citation type="submission" date="2015-10" db="EMBL/GenBank/DDBJ databases">
        <title>Metagenome-Assembled Genomes uncover a global brackish microbiome.</title>
        <authorList>
            <person name="Hugerth L.W."/>
            <person name="Larsson J."/>
            <person name="Alneberg J."/>
            <person name="Lindh M.V."/>
            <person name="Legrand C."/>
            <person name="Pinhassi J."/>
            <person name="Andersson A."/>
        </authorList>
    </citation>
    <scope>NUCLEOTIDE SEQUENCE [LARGE SCALE GENOMIC DNA]</scope>
</reference>
<gene>
    <name evidence="5" type="ORF">ABR63_00140</name>
</gene>
<evidence type="ECO:0000259" key="4">
    <source>
        <dbReference type="Pfam" id="PF00814"/>
    </source>
</evidence>
<evidence type="ECO:0000256" key="1">
    <source>
        <dbReference type="ARBA" id="ARBA00010493"/>
    </source>
</evidence>
<evidence type="ECO:0000313" key="5">
    <source>
        <dbReference type="EMBL" id="KRO41303.1"/>
    </source>
</evidence>
<organism evidence="5 6">
    <name type="scientific">SAR86 cluster bacterium BACL1 MAG-120920-bin57</name>
    <dbReference type="NCBI Taxonomy" id="1655571"/>
    <lineage>
        <taxon>Bacteria</taxon>
        <taxon>Pseudomonadati</taxon>
        <taxon>Pseudomonadota</taxon>
        <taxon>Gammaproteobacteria</taxon>
        <taxon>SAR86 cluster</taxon>
    </lineage>
</organism>
<accession>A0A0R2PT59</accession>
<evidence type="ECO:0000256" key="3">
    <source>
        <dbReference type="ARBA" id="ARBA00032446"/>
    </source>
</evidence>
<dbReference type="Pfam" id="PF00814">
    <property type="entry name" value="TsaD"/>
    <property type="match status" value="1"/>
</dbReference>
<comment type="caution">
    <text evidence="5">The sequence shown here is derived from an EMBL/GenBank/DDBJ whole genome shotgun (WGS) entry which is preliminary data.</text>
</comment>
<dbReference type="InterPro" id="IPR022496">
    <property type="entry name" value="T6A_TsaB"/>
</dbReference>
<evidence type="ECO:0000313" key="6">
    <source>
        <dbReference type="Proteomes" id="UP000050874"/>
    </source>
</evidence>